<evidence type="ECO:0000313" key="1">
    <source>
        <dbReference type="EMBL" id="KAI5681903.1"/>
    </source>
</evidence>
<proteinExistence type="predicted"/>
<name>A0ACC0CAT2_CATRO</name>
<gene>
    <name evidence="1" type="ORF">M9H77_03131</name>
</gene>
<dbReference type="EMBL" id="CM044701">
    <property type="protein sequence ID" value="KAI5681903.1"/>
    <property type="molecule type" value="Genomic_DNA"/>
</dbReference>
<evidence type="ECO:0000313" key="2">
    <source>
        <dbReference type="Proteomes" id="UP001060085"/>
    </source>
</evidence>
<accession>A0ACC0CAT2</accession>
<comment type="caution">
    <text evidence="1">The sequence shown here is derived from an EMBL/GenBank/DDBJ whole genome shotgun (WGS) entry which is preliminary data.</text>
</comment>
<dbReference type="Proteomes" id="UP001060085">
    <property type="component" value="Linkage Group LG01"/>
</dbReference>
<protein>
    <submittedName>
        <fullName evidence="1">Uncharacterized protein</fullName>
    </submittedName>
</protein>
<reference evidence="2" key="1">
    <citation type="journal article" date="2023" name="Nat. Plants">
        <title>Single-cell RNA sequencing provides a high-resolution roadmap for understanding the multicellular compartmentation of specialized metabolism.</title>
        <authorList>
            <person name="Sun S."/>
            <person name="Shen X."/>
            <person name="Li Y."/>
            <person name="Li Y."/>
            <person name="Wang S."/>
            <person name="Li R."/>
            <person name="Zhang H."/>
            <person name="Shen G."/>
            <person name="Guo B."/>
            <person name="Wei J."/>
            <person name="Xu J."/>
            <person name="St-Pierre B."/>
            <person name="Chen S."/>
            <person name="Sun C."/>
        </authorList>
    </citation>
    <scope>NUCLEOTIDE SEQUENCE [LARGE SCALE GENOMIC DNA]</scope>
</reference>
<keyword evidence="2" id="KW-1185">Reference proteome</keyword>
<organism evidence="1 2">
    <name type="scientific">Catharanthus roseus</name>
    <name type="common">Madagascar periwinkle</name>
    <name type="synonym">Vinca rosea</name>
    <dbReference type="NCBI Taxonomy" id="4058"/>
    <lineage>
        <taxon>Eukaryota</taxon>
        <taxon>Viridiplantae</taxon>
        <taxon>Streptophyta</taxon>
        <taxon>Embryophyta</taxon>
        <taxon>Tracheophyta</taxon>
        <taxon>Spermatophyta</taxon>
        <taxon>Magnoliopsida</taxon>
        <taxon>eudicotyledons</taxon>
        <taxon>Gunneridae</taxon>
        <taxon>Pentapetalae</taxon>
        <taxon>asterids</taxon>
        <taxon>lamiids</taxon>
        <taxon>Gentianales</taxon>
        <taxon>Apocynaceae</taxon>
        <taxon>Rauvolfioideae</taxon>
        <taxon>Vinceae</taxon>
        <taxon>Catharanthinae</taxon>
        <taxon>Catharanthus</taxon>
    </lineage>
</organism>
<sequence>MIEEFSKVNELPQATVQVEEGVVIHVKEEIYNVEHCDLMREKNIEKKRIEINEKERVEEKERLVERLDSNKDEEGKLDYKLIKTINFLPSNSYLSFEIYFKEIKLFSLVFMENGYEFYFLNTSGTLLEKNIS</sequence>